<reference evidence="3" key="1">
    <citation type="journal article" date="2019" name="Mol. Biol. Evol.">
        <title>Blast fungal genomes show frequent chromosomal changes, gene gains and losses, and effector gene turnover.</title>
        <authorList>
            <person name="Gomez Luciano L.B."/>
            <person name="Jason Tsai I."/>
            <person name="Chuma I."/>
            <person name="Tosa Y."/>
            <person name="Chen Y.H."/>
            <person name="Li J.Y."/>
            <person name="Li M.Y."/>
            <person name="Jade Lu M.Y."/>
            <person name="Nakayashiki H."/>
            <person name="Li W.H."/>
        </authorList>
    </citation>
    <scope>NUCLEOTIDE SEQUENCE</scope>
    <source>
        <strain evidence="3">NI907</strain>
    </source>
</reference>
<evidence type="ECO:0000313" key="2">
    <source>
        <dbReference type="Proteomes" id="UP000515153"/>
    </source>
</evidence>
<dbReference type="InterPro" id="IPR047142">
    <property type="entry name" value="OryJ/VirC-like"/>
</dbReference>
<sequence>MALQGTLRNPDRYITTHDEKTGKAIIDNTLPVLAPFTRVGDGKVNTGVEFSQCFITTAFPAKLAGGADIAAYSEFLSSPPGLVVNSGTVLRYVDMEPGHVSPMHRTLSLDYGIVIEGEVDLILDSGEERPMKRGDVCVQRATMHSWRNKSNTEWARMLFILQPVQPFEVAGKMLEEDLGNMKGVKKSE</sequence>
<dbReference type="OrthoDB" id="5840532at2759"/>
<organism evidence="2 3">
    <name type="scientific">Pyricularia grisea</name>
    <name type="common">Crabgrass-specific blast fungus</name>
    <name type="synonym">Magnaporthe grisea</name>
    <dbReference type="NCBI Taxonomy" id="148305"/>
    <lineage>
        <taxon>Eukaryota</taxon>
        <taxon>Fungi</taxon>
        <taxon>Dikarya</taxon>
        <taxon>Ascomycota</taxon>
        <taxon>Pezizomycotina</taxon>
        <taxon>Sordariomycetes</taxon>
        <taxon>Sordariomycetidae</taxon>
        <taxon>Magnaporthales</taxon>
        <taxon>Pyriculariaceae</taxon>
        <taxon>Pyricularia</taxon>
    </lineage>
</organism>
<dbReference type="InterPro" id="IPR014710">
    <property type="entry name" value="RmlC-like_jellyroll"/>
</dbReference>
<dbReference type="InterPro" id="IPR011051">
    <property type="entry name" value="RmlC_Cupin_sf"/>
</dbReference>
<dbReference type="CDD" id="cd02231">
    <property type="entry name" value="cupin_BLL6423-like"/>
    <property type="match status" value="1"/>
</dbReference>
<dbReference type="RefSeq" id="XP_030981577.1">
    <property type="nucleotide sequence ID" value="XM_031127379.1"/>
</dbReference>
<dbReference type="GeneID" id="41962288"/>
<dbReference type="PANTHER" id="PTHR36156:SF3">
    <property type="entry name" value="CUPIN 2 CONSERVED BARREL DOMAIN-CONTAINING PROTEIN"/>
    <property type="match status" value="1"/>
</dbReference>
<dbReference type="AlphaFoldDB" id="A0A6P8B314"/>
<dbReference type="KEGG" id="pgri:PgNI_07366"/>
<evidence type="ECO:0000313" key="3">
    <source>
        <dbReference type="RefSeq" id="XP_030981577.1"/>
    </source>
</evidence>
<dbReference type="PANTHER" id="PTHR36156">
    <property type="entry name" value="SLR2101 PROTEIN"/>
    <property type="match status" value="1"/>
</dbReference>
<dbReference type="Gene3D" id="2.60.120.10">
    <property type="entry name" value="Jelly Rolls"/>
    <property type="match status" value="1"/>
</dbReference>
<accession>A0A6P8B314</accession>
<dbReference type="Pfam" id="PF07883">
    <property type="entry name" value="Cupin_2"/>
    <property type="match status" value="1"/>
</dbReference>
<name>A0A6P8B314_PYRGI</name>
<dbReference type="InterPro" id="IPR013096">
    <property type="entry name" value="Cupin_2"/>
</dbReference>
<dbReference type="SUPFAM" id="SSF51182">
    <property type="entry name" value="RmlC-like cupins"/>
    <property type="match status" value="1"/>
</dbReference>
<gene>
    <name evidence="3" type="ORF">PgNI_07366</name>
</gene>
<reference evidence="3" key="2">
    <citation type="submission" date="2019-10" db="EMBL/GenBank/DDBJ databases">
        <authorList>
            <consortium name="NCBI Genome Project"/>
        </authorList>
    </citation>
    <scope>NUCLEOTIDE SEQUENCE</scope>
    <source>
        <strain evidence="3">NI907</strain>
    </source>
</reference>
<keyword evidence="2" id="KW-1185">Reference proteome</keyword>
<proteinExistence type="predicted"/>
<feature type="domain" description="Cupin type-2" evidence="1">
    <location>
        <begin position="92"/>
        <end position="160"/>
    </location>
</feature>
<reference evidence="3" key="3">
    <citation type="submission" date="2025-08" db="UniProtKB">
        <authorList>
            <consortium name="RefSeq"/>
        </authorList>
    </citation>
    <scope>IDENTIFICATION</scope>
    <source>
        <strain evidence="3">NI907</strain>
    </source>
</reference>
<dbReference type="Proteomes" id="UP000515153">
    <property type="component" value="Unplaced"/>
</dbReference>
<protein>
    <recommendedName>
        <fullName evidence="1">Cupin type-2 domain-containing protein</fullName>
    </recommendedName>
</protein>
<evidence type="ECO:0000259" key="1">
    <source>
        <dbReference type="Pfam" id="PF07883"/>
    </source>
</evidence>